<evidence type="ECO:0000256" key="11">
    <source>
        <dbReference type="ARBA" id="ARBA00022989"/>
    </source>
</evidence>
<dbReference type="PANTHER" id="PTHR43065:SF46">
    <property type="entry name" value="C4-DICARBOXYLATE TRANSPORT SENSOR PROTEIN DCTB"/>
    <property type="match status" value="1"/>
</dbReference>
<protein>
    <recommendedName>
        <fullName evidence="3">histidine kinase</fullName>
        <ecNumber evidence="3">2.7.13.3</ecNumber>
    </recommendedName>
</protein>
<evidence type="ECO:0000256" key="8">
    <source>
        <dbReference type="ARBA" id="ARBA00022741"/>
    </source>
</evidence>
<evidence type="ECO:0000313" key="16">
    <source>
        <dbReference type="EMBL" id="RLQ96329.1"/>
    </source>
</evidence>
<evidence type="ECO:0000256" key="7">
    <source>
        <dbReference type="ARBA" id="ARBA00022692"/>
    </source>
</evidence>
<dbReference type="InterPro" id="IPR005467">
    <property type="entry name" value="His_kinase_dom"/>
</dbReference>
<evidence type="ECO:0000256" key="5">
    <source>
        <dbReference type="ARBA" id="ARBA00022553"/>
    </source>
</evidence>
<accession>A0A3L7K1R2</accession>
<dbReference type="Pfam" id="PF00512">
    <property type="entry name" value="HisKA"/>
    <property type="match status" value="1"/>
</dbReference>
<dbReference type="PRINTS" id="PR00344">
    <property type="entry name" value="BCTRLSENSOR"/>
</dbReference>
<evidence type="ECO:0000256" key="9">
    <source>
        <dbReference type="ARBA" id="ARBA00022777"/>
    </source>
</evidence>
<sequence length="419" mass="47922">MLDEIQHIVYQVLIVIFPMLIYHLFFHEKAIQRRKASSKLTIILAIMLVMTMTFPVEFSKGYYYDFRMIPFLIAFFYGGVTPGIMISAILIAYRYFLGGDGFYVILLNYSLASVLMSFVSSKYKLMRMKMKLLVVSGVFWLITFMVAGTLILMERFEQIHFMFIFYGCSWVSLILVVFVIENVNQQISIREELQRAEKLNVISQLAASVAHEVRNPMTSVNGFLQLMRDDHNLLNSQKNYINIALNELSHAQSIINDYLALAKPHTEELTDVNISKEVNKTIELMTSYSNIQNIIIKSDIQEELYIKGNKDEIKQVLVNIIKNGIEAMESYGILTVKTFAHDFRIYIEITDTGKGMSKAQLKNIGRPFYTTKEKGTGVGMTISFQLIHAMKGKVAISSEVNKGTKVTISFPQIFIEDLS</sequence>
<gene>
    <name evidence="16" type="ORF">D9X91_08590</name>
</gene>
<evidence type="ECO:0000313" key="17">
    <source>
        <dbReference type="Proteomes" id="UP000276770"/>
    </source>
</evidence>
<dbReference type="GO" id="GO:0071555">
    <property type="term" value="P:cell wall organization"/>
    <property type="evidence" value="ECO:0007669"/>
    <property type="project" value="InterPro"/>
</dbReference>
<dbReference type="PROSITE" id="PS50109">
    <property type="entry name" value="HIS_KIN"/>
    <property type="match status" value="1"/>
</dbReference>
<dbReference type="Pfam" id="PF02518">
    <property type="entry name" value="HATPase_c"/>
    <property type="match status" value="1"/>
</dbReference>
<feature type="transmembrane region" description="Helical" evidence="14">
    <location>
        <begin position="159"/>
        <end position="180"/>
    </location>
</feature>
<feature type="transmembrane region" description="Helical" evidence="14">
    <location>
        <begin position="102"/>
        <end position="120"/>
    </location>
</feature>
<evidence type="ECO:0000256" key="13">
    <source>
        <dbReference type="ARBA" id="ARBA00023136"/>
    </source>
</evidence>
<dbReference type="GO" id="GO:0005524">
    <property type="term" value="F:ATP binding"/>
    <property type="evidence" value="ECO:0007669"/>
    <property type="project" value="UniProtKB-KW"/>
</dbReference>
<dbReference type="InterPro" id="IPR036097">
    <property type="entry name" value="HisK_dim/P_sf"/>
</dbReference>
<keyword evidence="11 14" id="KW-1133">Transmembrane helix</keyword>
<dbReference type="InterPro" id="IPR036890">
    <property type="entry name" value="HATPase_C_sf"/>
</dbReference>
<evidence type="ECO:0000256" key="14">
    <source>
        <dbReference type="SAM" id="Phobius"/>
    </source>
</evidence>
<dbReference type="CDD" id="cd00082">
    <property type="entry name" value="HisKA"/>
    <property type="match status" value="1"/>
</dbReference>
<keyword evidence="9 16" id="KW-0418">Kinase</keyword>
<name>A0A3L7K1R2_9BACI</name>
<comment type="caution">
    <text evidence="16">The sequence shown here is derived from an EMBL/GenBank/DDBJ whole genome shotgun (WGS) entry which is preliminary data.</text>
</comment>
<dbReference type="SMART" id="SM00388">
    <property type="entry name" value="HisKA"/>
    <property type="match status" value="1"/>
</dbReference>
<keyword evidence="12" id="KW-0902">Two-component regulatory system</keyword>
<dbReference type="Proteomes" id="UP000276770">
    <property type="component" value="Unassembled WGS sequence"/>
</dbReference>
<dbReference type="Pfam" id="PF07694">
    <property type="entry name" value="5TM-5TMR_LYT"/>
    <property type="match status" value="1"/>
</dbReference>
<evidence type="ECO:0000256" key="10">
    <source>
        <dbReference type="ARBA" id="ARBA00022840"/>
    </source>
</evidence>
<feature type="transmembrane region" description="Helical" evidence="14">
    <location>
        <begin position="68"/>
        <end position="96"/>
    </location>
</feature>
<keyword evidence="13 14" id="KW-0472">Membrane</keyword>
<dbReference type="PANTHER" id="PTHR43065">
    <property type="entry name" value="SENSOR HISTIDINE KINASE"/>
    <property type="match status" value="1"/>
</dbReference>
<evidence type="ECO:0000256" key="12">
    <source>
        <dbReference type="ARBA" id="ARBA00023012"/>
    </source>
</evidence>
<organism evidence="16 17">
    <name type="scientific">Falsibacillus albus</name>
    <dbReference type="NCBI Taxonomy" id="2478915"/>
    <lineage>
        <taxon>Bacteria</taxon>
        <taxon>Bacillati</taxon>
        <taxon>Bacillota</taxon>
        <taxon>Bacilli</taxon>
        <taxon>Bacillales</taxon>
        <taxon>Bacillaceae</taxon>
        <taxon>Falsibacillus</taxon>
    </lineage>
</organism>
<dbReference type="Gene3D" id="3.30.565.10">
    <property type="entry name" value="Histidine kinase-like ATPase, C-terminal domain"/>
    <property type="match status" value="1"/>
</dbReference>
<keyword evidence="4" id="KW-1003">Cell membrane</keyword>
<dbReference type="EMBL" id="RCVZ01000004">
    <property type="protein sequence ID" value="RLQ96329.1"/>
    <property type="molecule type" value="Genomic_DNA"/>
</dbReference>
<dbReference type="AlphaFoldDB" id="A0A3L7K1R2"/>
<evidence type="ECO:0000259" key="15">
    <source>
        <dbReference type="PROSITE" id="PS50109"/>
    </source>
</evidence>
<keyword evidence="6" id="KW-0808">Transferase</keyword>
<keyword evidence="7 14" id="KW-0812">Transmembrane</keyword>
<dbReference type="InterPro" id="IPR011620">
    <property type="entry name" value="Sig_transdc_His_kinase_LytS_TM"/>
</dbReference>
<dbReference type="InterPro" id="IPR003594">
    <property type="entry name" value="HATPase_dom"/>
</dbReference>
<feature type="domain" description="Histidine kinase" evidence="15">
    <location>
        <begin position="208"/>
        <end position="414"/>
    </location>
</feature>
<evidence type="ECO:0000256" key="2">
    <source>
        <dbReference type="ARBA" id="ARBA00004651"/>
    </source>
</evidence>
<evidence type="ECO:0000256" key="1">
    <source>
        <dbReference type="ARBA" id="ARBA00000085"/>
    </source>
</evidence>
<proteinExistence type="predicted"/>
<dbReference type="GO" id="GO:0005886">
    <property type="term" value="C:plasma membrane"/>
    <property type="evidence" value="ECO:0007669"/>
    <property type="project" value="UniProtKB-SubCell"/>
</dbReference>
<dbReference type="RefSeq" id="WP_121680182.1">
    <property type="nucleotide sequence ID" value="NZ_RCVZ01000004.1"/>
</dbReference>
<feature type="transmembrane region" description="Helical" evidence="14">
    <location>
        <begin position="38"/>
        <end position="56"/>
    </location>
</feature>
<dbReference type="SUPFAM" id="SSF47384">
    <property type="entry name" value="Homodimeric domain of signal transducing histidine kinase"/>
    <property type="match status" value="1"/>
</dbReference>
<dbReference type="InterPro" id="IPR003661">
    <property type="entry name" value="HisK_dim/P_dom"/>
</dbReference>
<keyword evidence="5" id="KW-0597">Phosphoprotein</keyword>
<comment type="catalytic activity">
    <reaction evidence="1">
        <text>ATP + protein L-histidine = ADP + protein N-phospho-L-histidine.</text>
        <dbReference type="EC" id="2.7.13.3"/>
    </reaction>
</comment>
<keyword evidence="17" id="KW-1185">Reference proteome</keyword>
<keyword evidence="8" id="KW-0547">Nucleotide-binding</keyword>
<dbReference type="OrthoDB" id="9815750at2"/>
<evidence type="ECO:0000256" key="6">
    <source>
        <dbReference type="ARBA" id="ARBA00022679"/>
    </source>
</evidence>
<reference evidence="16 17" key="1">
    <citation type="submission" date="2018-10" db="EMBL/GenBank/DDBJ databases">
        <title>Falsibacillus sp. genome draft.</title>
        <authorList>
            <person name="Shi S."/>
        </authorList>
    </citation>
    <scope>NUCLEOTIDE SEQUENCE [LARGE SCALE GENOMIC DNA]</scope>
    <source>
        <strain evidence="16 17">GY 10110</strain>
    </source>
</reference>
<feature type="transmembrane region" description="Helical" evidence="14">
    <location>
        <begin position="7"/>
        <end position="26"/>
    </location>
</feature>
<dbReference type="SUPFAM" id="SSF55874">
    <property type="entry name" value="ATPase domain of HSP90 chaperone/DNA topoisomerase II/histidine kinase"/>
    <property type="match status" value="1"/>
</dbReference>
<dbReference type="GO" id="GO:0000155">
    <property type="term" value="F:phosphorelay sensor kinase activity"/>
    <property type="evidence" value="ECO:0007669"/>
    <property type="project" value="InterPro"/>
</dbReference>
<dbReference type="Gene3D" id="1.10.287.130">
    <property type="match status" value="1"/>
</dbReference>
<dbReference type="InterPro" id="IPR004358">
    <property type="entry name" value="Sig_transdc_His_kin-like_C"/>
</dbReference>
<evidence type="ECO:0000256" key="4">
    <source>
        <dbReference type="ARBA" id="ARBA00022475"/>
    </source>
</evidence>
<keyword evidence="10" id="KW-0067">ATP-binding</keyword>
<feature type="transmembrane region" description="Helical" evidence="14">
    <location>
        <begin position="132"/>
        <end position="153"/>
    </location>
</feature>
<dbReference type="EC" id="2.7.13.3" evidence="3"/>
<comment type="subcellular location">
    <subcellularLocation>
        <location evidence="2">Cell membrane</location>
        <topology evidence="2">Multi-pass membrane protein</topology>
    </subcellularLocation>
</comment>
<dbReference type="SMART" id="SM00387">
    <property type="entry name" value="HATPase_c"/>
    <property type="match status" value="1"/>
</dbReference>
<evidence type="ECO:0000256" key="3">
    <source>
        <dbReference type="ARBA" id="ARBA00012438"/>
    </source>
</evidence>